<dbReference type="Pfam" id="PF00583">
    <property type="entry name" value="Acetyltransf_1"/>
    <property type="match status" value="1"/>
</dbReference>
<gene>
    <name evidence="2" type="ORF">PSQ19_17880</name>
</gene>
<dbReference type="RefSeq" id="WP_282218854.1">
    <property type="nucleotide sequence ID" value="NZ_CP118246.1"/>
</dbReference>
<dbReference type="PROSITE" id="PS51186">
    <property type="entry name" value="GNAT"/>
    <property type="match status" value="1"/>
</dbReference>
<evidence type="ECO:0000313" key="3">
    <source>
        <dbReference type="Proteomes" id="UP001220530"/>
    </source>
</evidence>
<dbReference type="Proteomes" id="UP001220530">
    <property type="component" value="Chromosome"/>
</dbReference>
<accession>A0ABY7YMK9</accession>
<proteinExistence type="predicted"/>
<name>A0ABY7YMK9_9HYPH</name>
<dbReference type="Gene3D" id="3.40.630.30">
    <property type="match status" value="1"/>
</dbReference>
<evidence type="ECO:0000313" key="2">
    <source>
        <dbReference type="EMBL" id="WDR02449.1"/>
    </source>
</evidence>
<organism evidence="2 3">
    <name type="scientific">Devosia algicola</name>
    <dbReference type="NCBI Taxonomy" id="3026418"/>
    <lineage>
        <taxon>Bacteria</taxon>
        <taxon>Pseudomonadati</taxon>
        <taxon>Pseudomonadota</taxon>
        <taxon>Alphaproteobacteria</taxon>
        <taxon>Hyphomicrobiales</taxon>
        <taxon>Devosiaceae</taxon>
        <taxon>Devosia</taxon>
    </lineage>
</organism>
<dbReference type="SUPFAM" id="SSF55729">
    <property type="entry name" value="Acyl-CoA N-acyltransferases (Nat)"/>
    <property type="match status" value="1"/>
</dbReference>
<dbReference type="CDD" id="cd04301">
    <property type="entry name" value="NAT_SF"/>
    <property type="match status" value="1"/>
</dbReference>
<feature type="domain" description="N-acetyltransferase" evidence="1">
    <location>
        <begin position="10"/>
        <end position="160"/>
    </location>
</feature>
<evidence type="ECO:0000259" key="1">
    <source>
        <dbReference type="PROSITE" id="PS51186"/>
    </source>
</evidence>
<sequence length="160" mass="18121">MVERVDDPSFIIRMASHDDQDEITGIDNLAAKESERLANIGRWISDGSCHLIACDDTVAAYGVLTDHFFDNGFIEMLMVAERFRRRGFGLALVEHFKTMCIGPKLFRLNQSVEPTDAPIASQSRVLYQRLYREFGQERSGNRVFPIRRIANCGGRFSTAS</sequence>
<dbReference type="InterPro" id="IPR016181">
    <property type="entry name" value="Acyl_CoA_acyltransferase"/>
</dbReference>
<dbReference type="InterPro" id="IPR000182">
    <property type="entry name" value="GNAT_dom"/>
</dbReference>
<dbReference type="EMBL" id="CP118246">
    <property type="protein sequence ID" value="WDR02449.1"/>
    <property type="molecule type" value="Genomic_DNA"/>
</dbReference>
<protein>
    <submittedName>
        <fullName evidence="2">GNAT family N-acetyltransferase</fullName>
    </submittedName>
</protein>
<reference evidence="2 3" key="1">
    <citation type="submission" date="2023-02" db="EMBL/GenBank/DDBJ databases">
        <title>Devosia algicola sp. nov., isolated from the phycosphere of marine algae.</title>
        <authorList>
            <person name="Kim J.M."/>
            <person name="Lee J.K."/>
            <person name="Choi B.J."/>
            <person name="Bayburt H."/>
            <person name="Jeon C.O."/>
        </authorList>
    </citation>
    <scope>NUCLEOTIDE SEQUENCE [LARGE SCALE GENOMIC DNA]</scope>
    <source>
        <strain evidence="2 3">G20-9</strain>
    </source>
</reference>
<keyword evidence="3" id="KW-1185">Reference proteome</keyword>